<reference evidence="1" key="1">
    <citation type="journal article" date="2020" name="Stud. Mycol.">
        <title>101 Dothideomycetes genomes: a test case for predicting lifestyles and emergence of pathogens.</title>
        <authorList>
            <person name="Haridas S."/>
            <person name="Albert R."/>
            <person name="Binder M."/>
            <person name="Bloem J."/>
            <person name="Labutti K."/>
            <person name="Salamov A."/>
            <person name="Andreopoulos B."/>
            <person name="Baker S."/>
            <person name="Barry K."/>
            <person name="Bills G."/>
            <person name="Bluhm B."/>
            <person name="Cannon C."/>
            <person name="Castanera R."/>
            <person name="Culley D."/>
            <person name="Daum C."/>
            <person name="Ezra D."/>
            <person name="Gonzalez J."/>
            <person name="Henrissat B."/>
            <person name="Kuo A."/>
            <person name="Liang C."/>
            <person name="Lipzen A."/>
            <person name="Lutzoni F."/>
            <person name="Magnuson J."/>
            <person name="Mondo S."/>
            <person name="Nolan M."/>
            <person name="Ohm R."/>
            <person name="Pangilinan J."/>
            <person name="Park H.-J."/>
            <person name="Ramirez L."/>
            <person name="Alfaro M."/>
            <person name="Sun H."/>
            <person name="Tritt A."/>
            <person name="Yoshinaga Y."/>
            <person name="Zwiers L.-H."/>
            <person name="Turgeon B."/>
            <person name="Goodwin S."/>
            <person name="Spatafora J."/>
            <person name="Crous P."/>
            <person name="Grigoriev I."/>
        </authorList>
    </citation>
    <scope>NUCLEOTIDE SEQUENCE</scope>
    <source>
        <strain evidence="1">ATCC 16933</strain>
    </source>
</reference>
<gene>
    <name evidence="1" type="ORF">BDY21DRAFT_371515</name>
</gene>
<accession>A0A6A6P1X5</accession>
<proteinExistence type="predicted"/>
<name>A0A6A6P1X5_9PEZI</name>
<protein>
    <submittedName>
        <fullName evidence="1">Uncharacterized protein</fullName>
    </submittedName>
</protein>
<evidence type="ECO:0000313" key="1">
    <source>
        <dbReference type="EMBL" id="KAF2458005.1"/>
    </source>
</evidence>
<dbReference type="EMBL" id="MU001679">
    <property type="protein sequence ID" value="KAF2458005.1"/>
    <property type="molecule type" value="Genomic_DNA"/>
</dbReference>
<evidence type="ECO:0000313" key="2">
    <source>
        <dbReference type="Proteomes" id="UP000799766"/>
    </source>
</evidence>
<dbReference type="Proteomes" id="UP000799766">
    <property type="component" value="Unassembled WGS sequence"/>
</dbReference>
<sequence>MPTRPYTPPQLWPPYVRERLRHERILIPWPEIPPRHWIEVKLEAIGIPLPRTLYGQEAAAQDAVSWWTATLRRGRPIRIPTSFSEQASHVMILYMSRSDDRYVPELKVYRVWLEAFKSCMRDGKHAPNPETWILTETDGVFELVGSLCGWQNWQYVVNSP</sequence>
<keyword evidence="2" id="KW-1185">Reference proteome</keyword>
<dbReference type="AlphaFoldDB" id="A0A6A6P1X5"/>
<organism evidence="1 2">
    <name type="scientific">Lineolata rhizophorae</name>
    <dbReference type="NCBI Taxonomy" id="578093"/>
    <lineage>
        <taxon>Eukaryota</taxon>
        <taxon>Fungi</taxon>
        <taxon>Dikarya</taxon>
        <taxon>Ascomycota</taxon>
        <taxon>Pezizomycotina</taxon>
        <taxon>Dothideomycetes</taxon>
        <taxon>Dothideomycetes incertae sedis</taxon>
        <taxon>Lineolatales</taxon>
        <taxon>Lineolataceae</taxon>
        <taxon>Lineolata</taxon>
    </lineage>
</organism>